<feature type="signal peptide" evidence="1">
    <location>
        <begin position="1"/>
        <end position="18"/>
    </location>
</feature>
<dbReference type="RefSeq" id="WP_080317618.1">
    <property type="nucleotide sequence ID" value="NZ_MTBC01000001.1"/>
</dbReference>
<proteinExistence type="predicted"/>
<evidence type="ECO:0000313" key="3">
    <source>
        <dbReference type="Proteomes" id="UP000191680"/>
    </source>
</evidence>
<sequence length="171" mass="19909">MKKLTFIIIQLAFMFVMSQTIEVNNGKVIWQKIYNNNNSIDEVYNAMVKTGHFYDLTKTENQITANINQFLLNRKISDSKGSLYMYTDDITGFVLVEFKEKRYRITVKNLIFISNTEINILGNGVGTRVPIEKYALNSKGEFRNSFLKRDDDIISANLNQLFELNNPNNEW</sequence>
<evidence type="ECO:0008006" key="4">
    <source>
        <dbReference type="Google" id="ProtNLM"/>
    </source>
</evidence>
<organism evidence="2 3">
    <name type="scientific">Croceivirga radicis</name>
    <dbReference type="NCBI Taxonomy" id="1929488"/>
    <lineage>
        <taxon>Bacteria</taxon>
        <taxon>Pseudomonadati</taxon>
        <taxon>Bacteroidota</taxon>
        <taxon>Flavobacteriia</taxon>
        <taxon>Flavobacteriales</taxon>
        <taxon>Flavobacteriaceae</taxon>
        <taxon>Croceivirga</taxon>
    </lineage>
</organism>
<dbReference type="OrthoDB" id="1118280at2"/>
<dbReference type="Proteomes" id="UP000191680">
    <property type="component" value="Unassembled WGS sequence"/>
</dbReference>
<dbReference type="EMBL" id="MTBC01000001">
    <property type="protein sequence ID" value="OQD44035.1"/>
    <property type="molecule type" value="Genomic_DNA"/>
</dbReference>
<comment type="caution">
    <text evidence="2">The sequence shown here is derived from an EMBL/GenBank/DDBJ whole genome shotgun (WGS) entry which is preliminary data.</text>
</comment>
<keyword evidence="3" id="KW-1185">Reference proteome</keyword>
<feature type="chain" id="PRO_5012754213" description="DUF4468 domain-containing protein" evidence="1">
    <location>
        <begin position="19"/>
        <end position="171"/>
    </location>
</feature>
<dbReference type="AlphaFoldDB" id="A0A1V6LV26"/>
<name>A0A1V6LV26_9FLAO</name>
<reference evidence="2 3" key="1">
    <citation type="submission" date="2016-12" db="EMBL/GenBank/DDBJ databases">
        <authorList>
            <person name="Song W.-J."/>
            <person name="Kurnit D.M."/>
        </authorList>
    </citation>
    <scope>NUCLEOTIDE SEQUENCE [LARGE SCALE GENOMIC DNA]</scope>
    <source>
        <strain evidence="2 3">HSG9</strain>
    </source>
</reference>
<protein>
    <recommendedName>
        <fullName evidence="4">DUF4468 domain-containing protein</fullName>
    </recommendedName>
</protein>
<gene>
    <name evidence="2" type="ORF">BUL40_00315</name>
</gene>
<keyword evidence="1" id="KW-0732">Signal</keyword>
<evidence type="ECO:0000313" key="2">
    <source>
        <dbReference type="EMBL" id="OQD44035.1"/>
    </source>
</evidence>
<accession>A0A1V6LV26</accession>
<evidence type="ECO:0000256" key="1">
    <source>
        <dbReference type="SAM" id="SignalP"/>
    </source>
</evidence>